<reference evidence="2" key="2">
    <citation type="submission" date="2021-02" db="EMBL/GenBank/DDBJ databases">
        <title>Aspergillus puulaauensis MK2 genome sequence.</title>
        <authorList>
            <person name="Futagami T."/>
            <person name="Mori K."/>
            <person name="Kadooka C."/>
            <person name="Tanaka T."/>
        </authorList>
    </citation>
    <scope>NUCLEOTIDE SEQUENCE</scope>
    <source>
        <strain evidence="2">MK2</strain>
    </source>
</reference>
<protein>
    <recommendedName>
        <fullName evidence="4">Integral membrane protein</fullName>
    </recommendedName>
</protein>
<dbReference type="AlphaFoldDB" id="A0A7R7XLS9"/>
<feature type="transmembrane region" description="Helical" evidence="1">
    <location>
        <begin position="9"/>
        <end position="27"/>
    </location>
</feature>
<dbReference type="KEGG" id="apuu:APUU_40204A"/>
<dbReference type="GeneID" id="64973765"/>
<organism evidence="2 3">
    <name type="scientific">Aspergillus puulaauensis</name>
    <dbReference type="NCBI Taxonomy" id="1220207"/>
    <lineage>
        <taxon>Eukaryota</taxon>
        <taxon>Fungi</taxon>
        <taxon>Dikarya</taxon>
        <taxon>Ascomycota</taxon>
        <taxon>Pezizomycotina</taxon>
        <taxon>Eurotiomycetes</taxon>
        <taxon>Eurotiomycetidae</taxon>
        <taxon>Eurotiales</taxon>
        <taxon>Aspergillaceae</taxon>
        <taxon>Aspergillus</taxon>
    </lineage>
</organism>
<evidence type="ECO:0000313" key="2">
    <source>
        <dbReference type="EMBL" id="BCS23760.1"/>
    </source>
</evidence>
<name>A0A7R7XLS9_9EURO</name>
<evidence type="ECO:0000313" key="3">
    <source>
        <dbReference type="Proteomes" id="UP000654913"/>
    </source>
</evidence>
<evidence type="ECO:0008006" key="4">
    <source>
        <dbReference type="Google" id="ProtNLM"/>
    </source>
</evidence>
<dbReference type="EMBL" id="AP024446">
    <property type="protein sequence ID" value="BCS23760.1"/>
    <property type="molecule type" value="Genomic_DNA"/>
</dbReference>
<gene>
    <name evidence="2" type="ORF">APUU_40204A</name>
</gene>
<sequence>MALEIVADVLARFLGVVLFTSGPFWLYDPVKSVPIFGLPRTSPDIATFGPSLGGRNMAAGAIVLVSSYHASRALTGVFLALIATGAGWSDTAVYLAKGKGHKRHLLNIGIIYTVAAMLIVA</sequence>
<dbReference type="RefSeq" id="XP_041555954.1">
    <property type="nucleotide sequence ID" value="XM_041703249.1"/>
</dbReference>
<feature type="transmembrane region" description="Helical" evidence="1">
    <location>
        <begin position="73"/>
        <end position="96"/>
    </location>
</feature>
<keyword evidence="1" id="KW-1133">Transmembrane helix</keyword>
<accession>A0A7R7XLS9</accession>
<keyword evidence="1" id="KW-0812">Transmembrane</keyword>
<feature type="transmembrane region" description="Helical" evidence="1">
    <location>
        <begin position="103"/>
        <end position="120"/>
    </location>
</feature>
<dbReference type="Proteomes" id="UP000654913">
    <property type="component" value="Chromosome 4"/>
</dbReference>
<keyword evidence="3" id="KW-1185">Reference proteome</keyword>
<keyword evidence="1" id="KW-0472">Membrane</keyword>
<reference evidence="2" key="1">
    <citation type="submission" date="2021-01" db="EMBL/GenBank/DDBJ databases">
        <authorList>
            <consortium name="Aspergillus puulaauensis MK2 genome sequencing consortium"/>
            <person name="Kazuki M."/>
            <person name="Futagami T."/>
        </authorList>
    </citation>
    <scope>NUCLEOTIDE SEQUENCE</scope>
    <source>
        <strain evidence="2">MK2</strain>
    </source>
</reference>
<evidence type="ECO:0000256" key="1">
    <source>
        <dbReference type="SAM" id="Phobius"/>
    </source>
</evidence>
<dbReference type="OrthoDB" id="4433760at2759"/>
<proteinExistence type="predicted"/>
<dbReference type="Pfam" id="PF14087">
    <property type="entry name" value="DUF4267"/>
    <property type="match status" value="1"/>
</dbReference>
<dbReference type="InterPro" id="IPR025363">
    <property type="entry name" value="DUF4267"/>
</dbReference>